<name>A0A9J7XXK6_CYPCA</name>
<evidence type="ECO:0000313" key="8">
    <source>
        <dbReference type="Proteomes" id="UP001108240"/>
    </source>
</evidence>
<dbReference type="Pfam" id="PF12937">
    <property type="entry name" value="F-box-like"/>
    <property type="match status" value="1"/>
</dbReference>
<evidence type="ECO:0000259" key="6">
    <source>
        <dbReference type="PROSITE" id="PS50181"/>
    </source>
</evidence>
<evidence type="ECO:0000256" key="2">
    <source>
        <dbReference type="ARBA" id="ARBA00022786"/>
    </source>
</evidence>
<dbReference type="FunFam" id="3.80.10.10:FF:000260">
    <property type="entry name" value="F-box/LRR-repeat protein 8"/>
    <property type="match status" value="1"/>
</dbReference>
<evidence type="ECO:0000256" key="4">
    <source>
        <dbReference type="ARBA" id="ARBA00070268"/>
    </source>
</evidence>
<evidence type="ECO:0000256" key="5">
    <source>
        <dbReference type="ARBA" id="ARBA00077971"/>
    </source>
</evidence>
<dbReference type="GeneTree" id="ENSGT00420000029943"/>
<dbReference type="OMA" id="RHPQFRV"/>
<dbReference type="Gene3D" id="3.80.10.10">
    <property type="entry name" value="Ribonuclease Inhibitor"/>
    <property type="match status" value="1"/>
</dbReference>
<keyword evidence="2" id="KW-0833">Ubl conjugation pathway</keyword>
<dbReference type="SMART" id="SM00256">
    <property type="entry name" value="FBOX"/>
    <property type="match status" value="1"/>
</dbReference>
<dbReference type="Ensembl" id="ENSCCRT00000117779.1">
    <property type="protein sequence ID" value="ENSCCRP00000111356.1"/>
    <property type="gene ID" value="ENSCCRG00000018423.2"/>
</dbReference>
<reference evidence="7" key="1">
    <citation type="submission" date="2025-08" db="UniProtKB">
        <authorList>
            <consortium name="Ensembl"/>
        </authorList>
    </citation>
    <scope>IDENTIFICATION</scope>
</reference>
<organism evidence="7 8">
    <name type="scientific">Cyprinus carpio carpio</name>
    <dbReference type="NCBI Taxonomy" id="630221"/>
    <lineage>
        <taxon>Eukaryota</taxon>
        <taxon>Metazoa</taxon>
        <taxon>Chordata</taxon>
        <taxon>Craniata</taxon>
        <taxon>Vertebrata</taxon>
        <taxon>Euteleostomi</taxon>
        <taxon>Actinopterygii</taxon>
        <taxon>Neopterygii</taxon>
        <taxon>Teleostei</taxon>
        <taxon>Ostariophysi</taxon>
        <taxon>Cypriniformes</taxon>
        <taxon>Cyprinidae</taxon>
        <taxon>Cyprininae</taxon>
        <taxon>Cyprinus</taxon>
    </lineage>
</organism>
<dbReference type="InterPro" id="IPR036047">
    <property type="entry name" value="F-box-like_dom_sf"/>
</dbReference>
<sequence>MLTEDKGLIWNGMDLPEEILAHIFSFLPLQDKCNAFTVCKAWSNIMTHPSSWKDTEVRCESGTSVPDRYSALLPLVRNLKLRMCLTDPANRKTALWVLQQAVARGDGRMEGLSICCEGNTPLFYAGQDLQQGLVDILTNGSSLTVLDLKGVPFTLSDSFVRSVAMLCPALQSLYINNHSLVCGVNAETLKQVLKCCQSLSVLGVFQASLSQDVFKDLMFPERPALKKLELRCERSLKYTVPLCDQIWLELKLRHPRLWVELELDHTLPELHVPGVLQPSIPVRCLRLLTWTLLLDEVRIVRQSYANTLEVLELQTIPSPELNSELIALAKQCVKLQEVHCYCVVSQEVITAFFTNCPNLCRFTLKTHKEPHPWTSTKLKPERGSYLQDTLSGATEKTQCQQNK</sequence>
<evidence type="ECO:0000256" key="1">
    <source>
        <dbReference type="ARBA" id="ARBA00003437"/>
    </source>
</evidence>
<evidence type="ECO:0000256" key="3">
    <source>
        <dbReference type="ARBA" id="ARBA00062469"/>
    </source>
</evidence>
<reference evidence="7" key="2">
    <citation type="submission" date="2025-09" db="UniProtKB">
        <authorList>
            <consortium name="Ensembl"/>
        </authorList>
    </citation>
    <scope>IDENTIFICATION</scope>
</reference>
<keyword evidence="8" id="KW-1185">Reference proteome</keyword>
<dbReference type="InterPro" id="IPR032675">
    <property type="entry name" value="LRR_dom_sf"/>
</dbReference>
<dbReference type="SUPFAM" id="SSF81383">
    <property type="entry name" value="F-box domain"/>
    <property type="match status" value="1"/>
</dbReference>
<dbReference type="Proteomes" id="UP001108240">
    <property type="component" value="Unplaced"/>
</dbReference>
<dbReference type="PANTHER" id="PTHR20872:SF1">
    <property type="entry name" value="F-BOX DOMAIN-CONTAINING PROTEIN"/>
    <property type="match status" value="1"/>
</dbReference>
<dbReference type="AlphaFoldDB" id="A0A9J7XXK6"/>
<comment type="subunit">
    <text evidence="3">Directly interacts with SKP1 and CUL1.</text>
</comment>
<dbReference type="InterPro" id="IPR001810">
    <property type="entry name" value="F-box_dom"/>
</dbReference>
<protein>
    <recommendedName>
        <fullName evidence="4">F-box/LRR-repeat protein 8</fullName>
    </recommendedName>
    <alternativeName>
        <fullName evidence="5">F-box and leucine-rich repeat protein 8</fullName>
    </alternativeName>
</protein>
<dbReference type="PROSITE" id="PS50181">
    <property type="entry name" value="FBOX"/>
    <property type="match status" value="1"/>
</dbReference>
<dbReference type="FunFam" id="1.20.1280.50:FF:000005">
    <property type="entry name" value="F-box/LRR-repeat protein 3 isoform X1"/>
    <property type="match status" value="1"/>
</dbReference>
<comment type="function">
    <text evidence="1">Substrate-recognition component of the SCF (SKP1-CUL1-F-box protein)-type E3 ubiquitin ligase complex.</text>
</comment>
<accession>A0A9J7XXK6</accession>
<evidence type="ECO:0000313" key="7">
    <source>
        <dbReference type="Ensembl" id="ENSCCRP00000111356.1"/>
    </source>
</evidence>
<dbReference type="Gene3D" id="1.20.1280.50">
    <property type="match status" value="1"/>
</dbReference>
<dbReference type="PANTHER" id="PTHR20872">
    <property type="match status" value="1"/>
</dbReference>
<feature type="domain" description="F-box" evidence="6">
    <location>
        <begin position="9"/>
        <end position="55"/>
    </location>
</feature>
<proteinExistence type="predicted"/>
<dbReference type="SUPFAM" id="SSF52047">
    <property type="entry name" value="RNI-like"/>
    <property type="match status" value="1"/>
</dbReference>